<dbReference type="OrthoDB" id="3222at2759"/>
<evidence type="ECO:0000256" key="3">
    <source>
        <dbReference type="ARBA" id="ARBA00022448"/>
    </source>
</evidence>
<sequence length="524" mass="56146">MVMMTTAIEAQLSAILDKLESGNGSPFSARKEKRSMQQELRSLELWRSIISECLATFLLTFLVCGSCIPWNGNSPSYVGVGIVTGVGVTTLTHGFGPISGAHLNPAMTFAHVVLKRVYCLDENVRPIAGGVTSPGHRGNLGLTALTGDLSPFAGFALECVLTFLIVLSAFASEPNARGVLHPIHMGFAYLAASLVAVPATGGSMNPARSLGPAFVMNRWDSHWLYWLGPILGGVLGGCMYEYLFNPRRHLRRKNRSGVDGESGSGRNEEDDEDEVESRAPAMEKLMTGLYSPFSRAPSHPPPPPISFSMLPPMKSGRELPPLPDPPVISSPRGGDSLYDGSKSLYEGTKSLYEGTKSMYEGTKGTYEGTKSTYEGTKSLKGSSSLQRSESVWCKVPDPSLPSPPFKPIHVSRSQSIYTGRPVGMGHHHHLHHHHLHQYRGGGGGCIYDARSMMGKAPPPPPPMTGGDFPDSPQRENKHNESLTGKSVSGMRNESGYGTLPGLGDPGPGQGPGYSTPNSSLCSPF</sequence>
<dbReference type="Gene3D" id="1.20.1080.10">
    <property type="entry name" value="Glycerol uptake facilitator protein"/>
    <property type="match status" value="2"/>
</dbReference>
<name>A0A7R9A0X1_9CRUS</name>
<feature type="region of interest" description="Disordered" evidence="8">
    <location>
        <begin position="291"/>
        <end position="333"/>
    </location>
</feature>
<evidence type="ECO:0008006" key="12">
    <source>
        <dbReference type="Google" id="ProtNLM"/>
    </source>
</evidence>
<evidence type="ECO:0000313" key="10">
    <source>
        <dbReference type="EMBL" id="CAD7244112.1"/>
    </source>
</evidence>
<evidence type="ECO:0000256" key="9">
    <source>
        <dbReference type="SAM" id="Phobius"/>
    </source>
</evidence>
<gene>
    <name evidence="10" type="ORF">DSTB1V02_LOCUS4014</name>
</gene>
<evidence type="ECO:0000256" key="8">
    <source>
        <dbReference type="SAM" id="MobiDB-lite"/>
    </source>
</evidence>
<feature type="compositionally biased region" description="Polar residues" evidence="8">
    <location>
        <begin position="481"/>
        <end position="491"/>
    </location>
</feature>
<comment type="subcellular location">
    <subcellularLocation>
        <location evidence="1">Cell membrane</location>
        <topology evidence="1">Multi-pass membrane protein</topology>
    </subcellularLocation>
</comment>
<keyword evidence="5 9" id="KW-0812">Transmembrane</keyword>
<dbReference type="InterPro" id="IPR000425">
    <property type="entry name" value="MIP"/>
</dbReference>
<feature type="transmembrane region" description="Helical" evidence="9">
    <location>
        <begin position="223"/>
        <end position="243"/>
    </location>
</feature>
<proteinExistence type="inferred from homology"/>
<organism evidence="10">
    <name type="scientific">Darwinula stevensoni</name>
    <dbReference type="NCBI Taxonomy" id="69355"/>
    <lineage>
        <taxon>Eukaryota</taxon>
        <taxon>Metazoa</taxon>
        <taxon>Ecdysozoa</taxon>
        <taxon>Arthropoda</taxon>
        <taxon>Crustacea</taxon>
        <taxon>Oligostraca</taxon>
        <taxon>Ostracoda</taxon>
        <taxon>Podocopa</taxon>
        <taxon>Podocopida</taxon>
        <taxon>Darwinulocopina</taxon>
        <taxon>Darwinuloidea</taxon>
        <taxon>Darwinulidae</taxon>
        <taxon>Darwinula</taxon>
    </lineage>
</organism>
<dbReference type="InterPro" id="IPR022357">
    <property type="entry name" value="MIP_CS"/>
</dbReference>
<dbReference type="Proteomes" id="UP000677054">
    <property type="component" value="Unassembled WGS sequence"/>
</dbReference>
<dbReference type="AlphaFoldDB" id="A0A7R9A0X1"/>
<dbReference type="InterPro" id="IPR034294">
    <property type="entry name" value="Aquaporin_transptr"/>
</dbReference>
<dbReference type="Pfam" id="PF00230">
    <property type="entry name" value="MIP"/>
    <property type="match status" value="1"/>
</dbReference>
<feature type="transmembrane region" description="Helical" evidence="9">
    <location>
        <begin position="152"/>
        <end position="171"/>
    </location>
</feature>
<dbReference type="GO" id="GO:0005886">
    <property type="term" value="C:plasma membrane"/>
    <property type="evidence" value="ECO:0007669"/>
    <property type="project" value="UniProtKB-SubCell"/>
</dbReference>
<dbReference type="PANTHER" id="PTHR19139:SF199">
    <property type="entry name" value="MIP17260P"/>
    <property type="match status" value="1"/>
</dbReference>
<evidence type="ECO:0000313" key="11">
    <source>
        <dbReference type="Proteomes" id="UP000677054"/>
    </source>
</evidence>
<dbReference type="SUPFAM" id="SSF81338">
    <property type="entry name" value="Aquaporin-like"/>
    <property type="match status" value="1"/>
</dbReference>
<protein>
    <recommendedName>
        <fullName evidence="12">Aquaporin</fullName>
    </recommendedName>
</protein>
<keyword evidence="4" id="KW-1003">Cell membrane</keyword>
<keyword evidence="3" id="KW-0813">Transport</keyword>
<evidence type="ECO:0000256" key="5">
    <source>
        <dbReference type="ARBA" id="ARBA00022692"/>
    </source>
</evidence>
<dbReference type="PROSITE" id="PS00221">
    <property type="entry name" value="MIP"/>
    <property type="match status" value="1"/>
</dbReference>
<evidence type="ECO:0000256" key="6">
    <source>
        <dbReference type="ARBA" id="ARBA00022989"/>
    </source>
</evidence>
<evidence type="ECO:0000256" key="2">
    <source>
        <dbReference type="ARBA" id="ARBA00006175"/>
    </source>
</evidence>
<feature type="transmembrane region" description="Helical" evidence="9">
    <location>
        <begin position="183"/>
        <end position="203"/>
    </location>
</feature>
<feature type="region of interest" description="Disordered" evidence="8">
    <location>
        <begin position="253"/>
        <end position="277"/>
    </location>
</feature>
<feature type="compositionally biased region" description="Polar residues" evidence="8">
    <location>
        <begin position="514"/>
        <end position="524"/>
    </location>
</feature>
<keyword evidence="11" id="KW-1185">Reference proteome</keyword>
<dbReference type="InterPro" id="IPR023271">
    <property type="entry name" value="Aquaporin-like"/>
</dbReference>
<feature type="transmembrane region" description="Helical" evidence="9">
    <location>
        <begin position="49"/>
        <end position="71"/>
    </location>
</feature>
<dbReference type="GO" id="GO:0015250">
    <property type="term" value="F:water channel activity"/>
    <property type="evidence" value="ECO:0007669"/>
    <property type="project" value="TreeGrafter"/>
</dbReference>
<reference evidence="10" key="1">
    <citation type="submission" date="2020-11" db="EMBL/GenBank/DDBJ databases">
        <authorList>
            <person name="Tran Van P."/>
        </authorList>
    </citation>
    <scope>NUCLEOTIDE SEQUENCE</scope>
</reference>
<evidence type="ECO:0000256" key="4">
    <source>
        <dbReference type="ARBA" id="ARBA00022475"/>
    </source>
</evidence>
<feature type="compositionally biased region" description="Gly residues" evidence="8">
    <location>
        <begin position="498"/>
        <end position="511"/>
    </location>
</feature>
<accession>A0A7R9A0X1</accession>
<feature type="region of interest" description="Disordered" evidence="8">
    <location>
        <begin position="450"/>
        <end position="524"/>
    </location>
</feature>
<evidence type="ECO:0000256" key="1">
    <source>
        <dbReference type="ARBA" id="ARBA00004651"/>
    </source>
</evidence>
<dbReference type="PANTHER" id="PTHR19139">
    <property type="entry name" value="AQUAPORIN TRANSPORTER"/>
    <property type="match status" value="1"/>
</dbReference>
<comment type="similarity">
    <text evidence="2">Belongs to the MIP/aquaporin (TC 1.A.8) family.</text>
</comment>
<dbReference type="EMBL" id="LR900082">
    <property type="protein sequence ID" value="CAD7244112.1"/>
    <property type="molecule type" value="Genomic_DNA"/>
</dbReference>
<dbReference type="PRINTS" id="PR00783">
    <property type="entry name" value="MINTRINSICP"/>
</dbReference>
<dbReference type="EMBL" id="CAJPEV010000565">
    <property type="protein sequence ID" value="CAG0886500.1"/>
    <property type="molecule type" value="Genomic_DNA"/>
</dbReference>
<keyword evidence="7 9" id="KW-0472">Membrane</keyword>
<keyword evidence="6 9" id="KW-1133">Transmembrane helix</keyword>
<evidence type="ECO:0000256" key="7">
    <source>
        <dbReference type="ARBA" id="ARBA00023136"/>
    </source>
</evidence>